<dbReference type="Gene3D" id="3.40.50.300">
    <property type="entry name" value="P-loop containing nucleotide triphosphate hydrolases"/>
    <property type="match status" value="1"/>
</dbReference>
<dbReference type="CDD" id="cd02042">
    <property type="entry name" value="ParAB_family"/>
    <property type="match status" value="1"/>
</dbReference>
<evidence type="ECO:0000259" key="1">
    <source>
        <dbReference type="Pfam" id="PF13614"/>
    </source>
</evidence>
<organism evidence="2 3">
    <name type="scientific">Stenomitos frigidus AS-A4</name>
    <dbReference type="NCBI Taxonomy" id="2933935"/>
    <lineage>
        <taxon>Bacteria</taxon>
        <taxon>Bacillati</taxon>
        <taxon>Cyanobacteriota</taxon>
        <taxon>Cyanophyceae</taxon>
        <taxon>Leptolyngbyales</taxon>
        <taxon>Leptolyngbyaceae</taxon>
        <taxon>Stenomitos</taxon>
    </lineage>
</organism>
<dbReference type="Pfam" id="PF13614">
    <property type="entry name" value="AAA_31"/>
    <property type="match status" value="1"/>
</dbReference>
<dbReference type="InterPro" id="IPR025669">
    <property type="entry name" value="AAA_dom"/>
</dbReference>
<name>A0ABV0KTV9_9CYAN</name>
<dbReference type="PANTHER" id="PTHR13696">
    <property type="entry name" value="P-LOOP CONTAINING NUCLEOSIDE TRIPHOSPHATE HYDROLASE"/>
    <property type="match status" value="1"/>
</dbReference>
<accession>A0ABV0KTV9</accession>
<reference evidence="2 3" key="1">
    <citation type="submission" date="2022-04" db="EMBL/GenBank/DDBJ databases">
        <title>Positive selection, recombination, and allopatry shape intraspecific diversity of widespread and dominant cyanobacteria.</title>
        <authorList>
            <person name="Wei J."/>
            <person name="Shu W."/>
            <person name="Hu C."/>
        </authorList>
    </citation>
    <scope>NUCLEOTIDE SEQUENCE [LARGE SCALE GENOMIC DNA]</scope>
    <source>
        <strain evidence="2 3">AS-A4</strain>
    </source>
</reference>
<dbReference type="Proteomes" id="UP001476950">
    <property type="component" value="Unassembled WGS sequence"/>
</dbReference>
<dbReference type="PANTHER" id="PTHR13696:SF99">
    <property type="entry name" value="COBYRINIC ACID AC-DIAMIDE SYNTHASE"/>
    <property type="match status" value="1"/>
</dbReference>
<protein>
    <submittedName>
        <fullName evidence="2">ParA family protein</fullName>
    </submittedName>
</protein>
<comment type="caution">
    <text evidence="2">The sequence shown here is derived from an EMBL/GenBank/DDBJ whole genome shotgun (WGS) entry which is preliminary data.</text>
</comment>
<proteinExistence type="predicted"/>
<keyword evidence="3" id="KW-1185">Reference proteome</keyword>
<evidence type="ECO:0000313" key="3">
    <source>
        <dbReference type="Proteomes" id="UP001476950"/>
    </source>
</evidence>
<evidence type="ECO:0000313" key="2">
    <source>
        <dbReference type="EMBL" id="MEP1061679.1"/>
    </source>
</evidence>
<dbReference type="EMBL" id="JAMPLM010000041">
    <property type="protein sequence ID" value="MEP1061679.1"/>
    <property type="molecule type" value="Genomic_DNA"/>
</dbReference>
<dbReference type="InterPro" id="IPR027417">
    <property type="entry name" value="P-loop_NTPase"/>
</dbReference>
<sequence length="283" mass="31188">MLTIAIASLSGGQGKTTASLMLGRLLSRQGYPTLLIDADPQHNLTTYMDLELQANQPTLLEFLKKSVSAEDSIYPSAGNDNLFLIPADDQLDTVQDYLSNSGVGATLLKRRLEPVTEAFKVCIIDAPPQRSQICLTVLGAADALIIPAEASVKGYGSLVRTLDLLRNLQDVGATEAQVLGVLPFRDRWIGNSQTQESRAAVTGMCEEVGEELILPSIRESERYKQAINRRSTLSDMGYTELEYPFEVLIEKISKLTKKQKANFVLLAFYQKSQQQRISDLCLS</sequence>
<gene>
    <name evidence="2" type="ORF">NDI38_25090</name>
</gene>
<feature type="domain" description="AAA" evidence="1">
    <location>
        <begin position="3"/>
        <end position="167"/>
    </location>
</feature>
<dbReference type="SUPFAM" id="SSF52540">
    <property type="entry name" value="P-loop containing nucleoside triphosphate hydrolases"/>
    <property type="match status" value="1"/>
</dbReference>
<dbReference type="InterPro" id="IPR050678">
    <property type="entry name" value="DNA_Partitioning_ATPase"/>
</dbReference>
<dbReference type="RefSeq" id="WP_190450241.1">
    <property type="nucleotide sequence ID" value="NZ_JAMPLM010000041.1"/>
</dbReference>